<comment type="caution">
    <text evidence="2">The sequence shown here is derived from an EMBL/GenBank/DDBJ whole genome shotgun (WGS) entry which is preliminary data.</text>
</comment>
<evidence type="ECO:0000256" key="1">
    <source>
        <dbReference type="SAM" id="Phobius"/>
    </source>
</evidence>
<evidence type="ECO:0000313" key="3">
    <source>
        <dbReference type="Proteomes" id="UP000176576"/>
    </source>
</evidence>
<sequence>MNKTWQNTLAASGSFGLLLLQISAATGTMNFLFFPVVSFYLATYMTAPLAFMVGVFMGSILDSVSLVSSAFYAFVFGISMGGVSLCMSVIDERNAFARGFVTCCFLLLYSIVLGLLFFFLEKDPRIFILQAHDTLLGSLILFIIIITNPRLQKLFRHI</sequence>
<dbReference type="STRING" id="1802117.A3J54_03275"/>
<gene>
    <name evidence="2" type="ORF">A3J54_03275</name>
</gene>
<keyword evidence="1" id="KW-0472">Membrane</keyword>
<accession>A0A1G2G490</accession>
<evidence type="ECO:0000313" key="2">
    <source>
        <dbReference type="EMBL" id="OGZ45039.1"/>
    </source>
</evidence>
<dbReference type="EMBL" id="MHNN01000025">
    <property type="protein sequence ID" value="OGZ45039.1"/>
    <property type="molecule type" value="Genomic_DNA"/>
</dbReference>
<protein>
    <recommendedName>
        <fullName evidence="4">Rod shape-determining protein MreD</fullName>
    </recommendedName>
</protein>
<evidence type="ECO:0008006" key="4">
    <source>
        <dbReference type="Google" id="ProtNLM"/>
    </source>
</evidence>
<name>A0A1G2G490_9BACT</name>
<dbReference type="AlphaFoldDB" id="A0A1G2G490"/>
<keyword evidence="1" id="KW-1133">Transmembrane helix</keyword>
<feature type="transmembrane region" description="Helical" evidence="1">
    <location>
        <begin position="34"/>
        <end position="58"/>
    </location>
</feature>
<proteinExistence type="predicted"/>
<organism evidence="2 3">
    <name type="scientific">Candidatus Ryanbacteria bacterium RIFCSPHIGHO2_02_FULL_45_13b</name>
    <dbReference type="NCBI Taxonomy" id="1802117"/>
    <lineage>
        <taxon>Bacteria</taxon>
        <taxon>Candidatus Ryaniibacteriota</taxon>
    </lineage>
</organism>
<feature type="transmembrane region" description="Helical" evidence="1">
    <location>
        <begin position="70"/>
        <end position="90"/>
    </location>
</feature>
<feature type="transmembrane region" description="Helical" evidence="1">
    <location>
        <begin position="96"/>
        <end position="120"/>
    </location>
</feature>
<dbReference type="Proteomes" id="UP000176576">
    <property type="component" value="Unassembled WGS sequence"/>
</dbReference>
<keyword evidence="1" id="KW-0812">Transmembrane</keyword>
<reference evidence="2 3" key="1">
    <citation type="journal article" date="2016" name="Nat. Commun.">
        <title>Thousands of microbial genomes shed light on interconnected biogeochemical processes in an aquifer system.</title>
        <authorList>
            <person name="Anantharaman K."/>
            <person name="Brown C.T."/>
            <person name="Hug L.A."/>
            <person name="Sharon I."/>
            <person name="Castelle C.J."/>
            <person name="Probst A.J."/>
            <person name="Thomas B.C."/>
            <person name="Singh A."/>
            <person name="Wilkins M.J."/>
            <person name="Karaoz U."/>
            <person name="Brodie E.L."/>
            <person name="Williams K.H."/>
            <person name="Hubbard S.S."/>
            <person name="Banfield J.F."/>
        </authorList>
    </citation>
    <scope>NUCLEOTIDE SEQUENCE [LARGE SCALE GENOMIC DNA]</scope>
</reference>
<feature type="transmembrane region" description="Helical" evidence="1">
    <location>
        <begin position="127"/>
        <end position="146"/>
    </location>
</feature>